<evidence type="ECO:0000259" key="6">
    <source>
        <dbReference type="Pfam" id="PF02163"/>
    </source>
</evidence>
<keyword evidence="7" id="KW-0378">Hydrolase</keyword>
<sequence length="602" mass="62805">MSPLLWVLLGVVAYSVVAMGLQARGYLPNAVRVQGPLTTIHTTYGRKLLDRLSRPKRFWRAWSNLGVGVALVVMFGMFFFLVQAAVATVRNPTVTQANQPSNFLVIPGVNDFLPLEVAPEIVLGLLIALVVHEGGHGLLCRVEDIEIDSLGVVLLAVIPVGAFVEPDEESQRRADRGARTRMFAAGVTNNFLVTAVAFALLFGPVAGALTPAAGVAVGGTYQGAPAADAGVSGGDRITAVGGVAVPNESALNAALANASDPAVEVELNGEERITVDRRVVAVGSVGGNPANLTVDPDDDPIRIAAVNGTEVRTMSAFRDAARDHEFARLDTSEGVRTLPLGAYATVQDDGAFDAASDDALANESVVVTEIAGRRVLDFTDLGAVVDAYGPGDAVTVRAYVDGEFREYDVELGADESTAAEDDALLGVFGTQGVSGLVVDDFGVQVYPASAYLTLLGGGDGTPPGNFGGLAGSFLGLAYIALLLPLAGATGFLPYNFAGFYGEFTNFYDVTGPLGAFGETPVFVAANVLFWTAWINVQLGIFNCIPGYPLDGGRILRMVAEGIVSRLPVSDRQTLVRTITVSVGLTMLGALLVVMFAPQVLAG</sequence>
<protein>
    <submittedName>
        <fullName evidence="7">S2P family metalloprotease</fullName>
    </submittedName>
</protein>
<dbReference type="AlphaFoldDB" id="V4HHJ1"/>
<dbReference type="GO" id="GO:0012505">
    <property type="term" value="C:endomembrane system"/>
    <property type="evidence" value="ECO:0007669"/>
    <property type="project" value="UniProtKB-SubCell"/>
</dbReference>
<dbReference type="CDD" id="cd06159">
    <property type="entry name" value="S2P-M50_PDZ_Arch"/>
    <property type="match status" value="1"/>
</dbReference>
<organism evidence="7 8">
    <name type="scientific">Candidatus Halobonum tyrrellensis G22</name>
    <dbReference type="NCBI Taxonomy" id="1324957"/>
    <lineage>
        <taxon>Archaea</taxon>
        <taxon>Methanobacteriati</taxon>
        <taxon>Methanobacteriota</taxon>
        <taxon>Stenosarchaea group</taxon>
        <taxon>Halobacteria</taxon>
        <taxon>Halobacteriales</taxon>
        <taxon>Haloferacaceae</taxon>
        <taxon>Candidatus Halobonum</taxon>
    </lineage>
</organism>
<feature type="transmembrane region" description="Helical" evidence="5">
    <location>
        <begin position="182"/>
        <end position="202"/>
    </location>
</feature>
<feature type="transmembrane region" description="Helical" evidence="5">
    <location>
        <begin position="473"/>
        <end position="494"/>
    </location>
</feature>
<evidence type="ECO:0000256" key="4">
    <source>
        <dbReference type="ARBA" id="ARBA00023136"/>
    </source>
</evidence>
<evidence type="ECO:0000313" key="7">
    <source>
        <dbReference type="EMBL" id="ESP87324.1"/>
    </source>
</evidence>
<dbReference type="PATRIC" id="fig|1324957.4.peg.2960"/>
<dbReference type="GO" id="GO:0005737">
    <property type="term" value="C:cytoplasm"/>
    <property type="evidence" value="ECO:0007669"/>
    <property type="project" value="TreeGrafter"/>
</dbReference>
<dbReference type="InterPro" id="IPR008915">
    <property type="entry name" value="Peptidase_M50"/>
</dbReference>
<dbReference type="InterPro" id="IPR001193">
    <property type="entry name" value="MBTPS2"/>
</dbReference>
<evidence type="ECO:0000256" key="2">
    <source>
        <dbReference type="ARBA" id="ARBA00022692"/>
    </source>
</evidence>
<dbReference type="SUPFAM" id="SSF50156">
    <property type="entry name" value="PDZ domain-like"/>
    <property type="match status" value="2"/>
</dbReference>
<keyword evidence="2 5" id="KW-0812">Transmembrane</keyword>
<dbReference type="GO" id="GO:0004222">
    <property type="term" value="F:metalloendopeptidase activity"/>
    <property type="evidence" value="ECO:0007669"/>
    <property type="project" value="InterPro"/>
</dbReference>
<evidence type="ECO:0000256" key="1">
    <source>
        <dbReference type="ARBA" id="ARBA00004127"/>
    </source>
</evidence>
<dbReference type="RefSeq" id="WP_023395493.1">
    <property type="nucleotide sequence ID" value="NZ_ASGZ01000060.1"/>
</dbReference>
<dbReference type="Gene3D" id="2.30.42.10">
    <property type="match status" value="2"/>
</dbReference>
<feature type="transmembrane region" description="Helical" evidence="5">
    <location>
        <begin position="61"/>
        <end position="82"/>
    </location>
</feature>
<dbReference type="Pfam" id="PF02163">
    <property type="entry name" value="Peptidase_M50"/>
    <property type="match status" value="1"/>
</dbReference>
<dbReference type="Proteomes" id="UP000017840">
    <property type="component" value="Unassembled WGS sequence"/>
</dbReference>
<dbReference type="GO" id="GO:0016020">
    <property type="term" value="C:membrane"/>
    <property type="evidence" value="ECO:0007669"/>
    <property type="project" value="InterPro"/>
</dbReference>
<keyword evidence="7" id="KW-0645">Protease</keyword>
<comment type="caution">
    <text evidence="7">The sequence shown here is derived from an EMBL/GenBank/DDBJ whole genome shotgun (WGS) entry which is preliminary data.</text>
</comment>
<proteinExistence type="predicted"/>
<name>V4HHJ1_9EURY</name>
<evidence type="ECO:0000313" key="8">
    <source>
        <dbReference type="Proteomes" id="UP000017840"/>
    </source>
</evidence>
<feature type="transmembrane region" description="Helical" evidence="5">
    <location>
        <begin position="574"/>
        <end position="596"/>
    </location>
</feature>
<dbReference type="STRING" id="1324957.K933_14598"/>
<evidence type="ECO:0000256" key="3">
    <source>
        <dbReference type="ARBA" id="ARBA00022989"/>
    </source>
</evidence>
<accession>V4HHJ1</accession>
<dbReference type="eggNOG" id="arCOG02834">
    <property type="taxonomic scope" value="Archaea"/>
</dbReference>
<dbReference type="OrthoDB" id="15212at2157"/>
<evidence type="ECO:0000256" key="5">
    <source>
        <dbReference type="SAM" id="Phobius"/>
    </source>
</evidence>
<feature type="domain" description="Peptidase M50" evidence="6">
    <location>
        <begin position="122"/>
        <end position="582"/>
    </location>
</feature>
<keyword evidence="8" id="KW-1185">Reference proteome</keyword>
<dbReference type="PANTHER" id="PTHR13325:SF3">
    <property type="entry name" value="MEMBRANE-BOUND TRANSCRIPTION FACTOR SITE-2 PROTEASE"/>
    <property type="match status" value="1"/>
</dbReference>
<keyword evidence="3 5" id="KW-1133">Transmembrane helix</keyword>
<reference evidence="7 8" key="1">
    <citation type="journal article" date="2013" name="Genome Announc.">
        <title>Draft Genome Sequence of 'Candidatus Halobonum tyrrellensis' Strain G22, Isolated from the Hypersaline Waters of Lake Tyrrell, Australia.</title>
        <authorList>
            <person name="Ugalde J.A."/>
            <person name="Narasingarao P."/>
            <person name="Kuo S."/>
            <person name="Podell S."/>
            <person name="Allen E.E."/>
        </authorList>
    </citation>
    <scope>NUCLEOTIDE SEQUENCE [LARGE SCALE GENOMIC DNA]</scope>
    <source>
        <strain evidence="7 8">G22</strain>
    </source>
</reference>
<comment type="subcellular location">
    <subcellularLocation>
        <location evidence="1">Endomembrane system</location>
        <topology evidence="1">Multi-pass membrane protein</topology>
    </subcellularLocation>
</comment>
<dbReference type="InterPro" id="IPR036034">
    <property type="entry name" value="PDZ_sf"/>
</dbReference>
<keyword evidence="7" id="KW-0482">Metalloprotease</keyword>
<dbReference type="PANTHER" id="PTHR13325">
    <property type="entry name" value="PROTEASE M50 MEMBRANE-BOUND TRANSCRIPTION FACTOR SITE 2 PROTEASE"/>
    <property type="match status" value="1"/>
</dbReference>
<dbReference type="GO" id="GO:0031293">
    <property type="term" value="P:membrane protein intracellular domain proteolysis"/>
    <property type="evidence" value="ECO:0007669"/>
    <property type="project" value="TreeGrafter"/>
</dbReference>
<dbReference type="EMBL" id="ASGZ01000060">
    <property type="protein sequence ID" value="ESP87324.1"/>
    <property type="molecule type" value="Genomic_DNA"/>
</dbReference>
<keyword evidence="4 5" id="KW-0472">Membrane</keyword>
<gene>
    <name evidence="7" type="ORF">K933_14598</name>
</gene>